<evidence type="ECO:0000313" key="7">
    <source>
        <dbReference type="EMBL" id="RGN88022.1"/>
    </source>
</evidence>
<sequence>MTRENELLRKILRGENEYWEELIGMYYEDIYRYCIYHAPDRNLAQDAVQETFLKVIRYFPNYRDRGKFRAFLYKVASNVCTDQWRKCREEEIPEDTVYLETGYARSEDDIRFLERVRALPEELREIVYLKYAQELTMREIAKVLNIPMRTVQSKLRRALGILKCEEERAWGRKNGLKLNSLFLIF</sequence>
<accession>A0A3E5EGU0</accession>
<evidence type="ECO:0000256" key="2">
    <source>
        <dbReference type="ARBA" id="ARBA00023015"/>
    </source>
</evidence>
<name>A0A3E5EGU0_9FIRM</name>
<evidence type="ECO:0000256" key="3">
    <source>
        <dbReference type="ARBA" id="ARBA00023082"/>
    </source>
</evidence>
<comment type="caution">
    <text evidence="7">The sequence shown here is derived from an EMBL/GenBank/DDBJ whole genome shotgun (WGS) entry which is preliminary data.</text>
</comment>
<dbReference type="InterPro" id="IPR013249">
    <property type="entry name" value="RNA_pol_sigma70_r4_t2"/>
</dbReference>
<proteinExistence type="inferred from homology"/>
<dbReference type="InterPro" id="IPR013325">
    <property type="entry name" value="RNA_pol_sigma_r2"/>
</dbReference>
<dbReference type="EMBL" id="QSVB01000021">
    <property type="protein sequence ID" value="RGN88022.1"/>
    <property type="molecule type" value="Genomic_DNA"/>
</dbReference>
<dbReference type="Proteomes" id="UP000285642">
    <property type="component" value="Unassembled WGS sequence"/>
</dbReference>
<evidence type="ECO:0000313" key="10">
    <source>
        <dbReference type="Proteomes" id="UP000260841"/>
    </source>
</evidence>
<keyword evidence="3" id="KW-0731">Sigma factor</keyword>
<dbReference type="Gene3D" id="1.10.10.10">
    <property type="entry name" value="Winged helix-like DNA-binding domain superfamily/Winged helix DNA-binding domain"/>
    <property type="match status" value="1"/>
</dbReference>
<evidence type="ECO:0000256" key="4">
    <source>
        <dbReference type="ARBA" id="ARBA00023163"/>
    </source>
</evidence>
<evidence type="ECO:0000256" key="1">
    <source>
        <dbReference type="ARBA" id="ARBA00010641"/>
    </source>
</evidence>
<organism evidence="7 10">
    <name type="scientific">Dorea formicigenerans</name>
    <dbReference type="NCBI Taxonomy" id="39486"/>
    <lineage>
        <taxon>Bacteria</taxon>
        <taxon>Bacillati</taxon>
        <taxon>Bacillota</taxon>
        <taxon>Clostridia</taxon>
        <taxon>Lachnospirales</taxon>
        <taxon>Lachnospiraceae</taxon>
        <taxon>Dorea</taxon>
    </lineage>
</organism>
<dbReference type="PANTHER" id="PTHR43133:SF62">
    <property type="entry name" value="RNA POLYMERASE SIGMA FACTOR SIGZ"/>
    <property type="match status" value="1"/>
</dbReference>
<dbReference type="GO" id="GO:0003677">
    <property type="term" value="F:DNA binding"/>
    <property type="evidence" value="ECO:0007669"/>
    <property type="project" value="InterPro"/>
</dbReference>
<feature type="domain" description="RNA polymerase sigma-70 region 2" evidence="5">
    <location>
        <begin position="22"/>
        <end position="86"/>
    </location>
</feature>
<dbReference type="InterPro" id="IPR014284">
    <property type="entry name" value="RNA_pol_sigma-70_dom"/>
</dbReference>
<dbReference type="AlphaFoldDB" id="A0A3E5EGU0"/>
<dbReference type="PANTHER" id="PTHR43133">
    <property type="entry name" value="RNA POLYMERASE ECF-TYPE SIGMA FACTO"/>
    <property type="match status" value="1"/>
</dbReference>
<dbReference type="EMBL" id="QRPD01000015">
    <property type="protein sequence ID" value="RHL85215.1"/>
    <property type="molecule type" value="Genomic_DNA"/>
</dbReference>
<evidence type="ECO:0000259" key="6">
    <source>
        <dbReference type="Pfam" id="PF08281"/>
    </source>
</evidence>
<dbReference type="InterPro" id="IPR036388">
    <property type="entry name" value="WH-like_DNA-bd_sf"/>
</dbReference>
<evidence type="ECO:0000313" key="9">
    <source>
        <dbReference type="EMBL" id="RHL85215.1"/>
    </source>
</evidence>
<evidence type="ECO:0000313" key="11">
    <source>
        <dbReference type="Proteomes" id="UP000283325"/>
    </source>
</evidence>
<dbReference type="InterPro" id="IPR013324">
    <property type="entry name" value="RNA_pol_sigma_r3/r4-like"/>
</dbReference>
<dbReference type="RefSeq" id="WP_117607037.1">
    <property type="nucleotide sequence ID" value="NZ_CABJBB010000010.1"/>
</dbReference>
<dbReference type="Pfam" id="PF08281">
    <property type="entry name" value="Sigma70_r4_2"/>
    <property type="match status" value="1"/>
</dbReference>
<dbReference type="GO" id="GO:0016987">
    <property type="term" value="F:sigma factor activity"/>
    <property type="evidence" value="ECO:0007669"/>
    <property type="project" value="UniProtKB-KW"/>
</dbReference>
<dbReference type="Pfam" id="PF04542">
    <property type="entry name" value="Sigma70_r2"/>
    <property type="match status" value="1"/>
</dbReference>
<dbReference type="Proteomes" id="UP000260841">
    <property type="component" value="Unassembled WGS sequence"/>
</dbReference>
<dbReference type="SUPFAM" id="SSF88946">
    <property type="entry name" value="Sigma2 domain of RNA polymerase sigma factors"/>
    <property type="match status" value="1"/>
</dbReference>
<comment type="similarity">
    <text evidence="1">Belongs to the sigma-70 factor family. ECF subfamily.</text>
</comment>
<feature type="domain" description="RNA polymerase sigma factor 70 region 4 type 2" evidence="6">
    <location>
        <begin position="111"/>
        <end position="159"/>
    </location>
</feature>
<keyword evidence="4" id="KW-0804">Transcription</keyword>
<dbReference type="InterPro" id="IPR007627">
    <property type="entry name" value="RNA_pol_sigma70_r2"/>
</dbReference>
<reference evidence="10 11" key="1">
    <citation type="submission" date="2018-08" db="EMBL/GenBank/DDBJ databases">
        <title>A genome reference for cultivated species of the human gut microbiota.</title>
        <authorList>
            <person name="Zou Y."/>
            <person name="Xue W."/>
            <person name="Luo G."/>
        </authorList>
    </citation>
    <scope>NUCLEOTIDE SEQUENCE [LARGE SCALE GENOMIC DNA]</scope>
    <source>
        <strain evidence="9 11">AF36-1BH</strain>
        <strain evidence="8 12">AM42-8</strain>
        <strain evidence="7 10">OM03-2</strain>
    </source>
</reference>
<dbReference type="Gene3D" id="1.10.1740.10">
    <property type="match status" value="1"/>
</dbReference>
<dbReference type="CDD" id="cd06171">
    <property type="entry name" value="Sigma70_r4"/>
    <property type="match status" value="1"/>
</dbReference>
<evidence type="ECO:0000259" key="5">
    <source>
        <dbReference type="Pfam" id="PF04542"/>
    </source>
</evidence>
<protein>
    <submittedName>
        <fullName evidence="7">RNA polymerase sigma factor</fullName>
    </submittedName>
</protein>
<evidence type="ECO:0000313" key="8">
    <source>
        <dbReference type="EMBL" id="RHA66833.1"/>
    </source>
</evidence>
<dbReference type="NCBIfam" id="TIGR02937">
    <property type="entry name" value="sigma70-ECF"/>
    <property type="match status" value="1"/>
</dbReference>
<dbReference type="SUPFAM" id="SSF88659">
    <property type="entry name" value="Sigma3 and sigma4 domains of RNA polymerase sigma factors"/>
    <property type="match status" value="1"/>
</dbReference>
<keyword evidence="2" id="KW-0805">Transcription regulation</keyword>
<dbReference type="Proteomes" id="UP000283325">
    <property type="component" value="Unassembled WGS sequence"/>
</dbReference>
<gene>
    <name evidence="8" type="ORF">DW924_13485</name>
    <name evidence="9" type="ORF">DWZ98_14010</name>
    <name evidence="7" type="ORF">DXB36_14550</name>
</gene>
<dbReference type="InterPro" id="IPR039425">
    <property type="entry name" value="RNA_pol_sigma-70-like"/>
</dbReference>
<evidence type="ECO:0000313" key="12">
    <source>
        <dbReference type="Proteomes" id="UP000285642"/>
    </source>
</evidence>
<dbReference type="GO" id="GO:0006352">
    <property type="term" value="P:DNA-templated transcription initiation"/>
    <property type="evidence" value="ECO:0007669"/>
    <property type="project" value="InterPro"/>
</dbReference>
<dbReference type="EMBL" id="QSFS01000017">
    <property type="protein sequence ID" value="RHA66833.1"/>
    <property type="molecule type" value="Genomic_DNA"/>
</dbReference>